<evidence type="ECO:0000256" key="1">
    <source>
        <dbReference type="SAM" id="MobiDB-lite"/>
    </source>
</evidence>
<evidence type="ECO:0000313" key="2">
    <source>
        <dbReference type="EMBL" id="OLP74946.1"/>
    </source>
</evidence>
<accession>A0A1Q9BWA7</accession>
<evidence type="ECO:0000313" key="3">
    <source>
        <dbReference type="EMBL" id="OLP75472.1"/>
    </source>
</evidence>
<protein>
    <submittedName>
        <fullName evidence="2">Uncharacterized protein</fullName>
    </submittedName>
</protein>
<comment type="caution">
    <text evidence="2">The sequence shown here is derived from an EMBL/GenBank/DDBJ whole genome shotgun (WGS) entry which is preliminary data.</text>
</comment>
<proteinExistence type="predicted"/>
<sequence>MTIEPRNEALMLRQFWKKFPSYNLNSLMRKRYEELMDAKAFNEWLSNRQLKQEGEAYADAMGRLTEASFRKGPAKGGLVDKMLEHRALLVALTKQKPMEEQRVMGFRRRPDYGEVLAFINEGEPLNFPLPNRKATIYTSSHFYLDEFPQSTEPLVDNPRPHTDLGAAVEGDFYSADEDGYRGRAFPQVRRPNFLGPGADTDTEDESFRRNGFDGAPRPPPAGQASSSTSGRLGEAGLQGAETIVAAGAAGIGAAVDSFARRNTARAADALERRFLPPRSGPSPQIIGRPNEAEELIVRAGQRAQDVERAAAQDIEQFAAEQAAAEGGELVPLLAETAEIGTQTAAAAEAGGGLLGGLAAFG</sequence>
<dbReference type="AlphaFoldDB" id="A0A1Q9BWA7"/>
<keyword evidence="4" id="KW-1185">Reference proteome</keyword>
<gene>
    <name evidence="3" type="ORF">AK812_SmicGene44718</name>
    <name evidence="2" type="ORF">AK812_SmicGene45354</name>
</gene>
<feature type="region of interest" description="Disordered" evidence="1">
    <location>
        <begin position="184"/>
        <end position="234"/>
    </location>
</feature>
<feature type="non-terminal residue" evidence="2">
    <location>
        <position position="361"/>
    </location>
</feature>
<organism evidence="2 4">
    <name type="scientific">Symbiodinium microadriaticum</name>
    <name type="common">Dinoflagellate</name>
    <name type="synonym">Zooxanthella microadriatica</name>
    <dbReference type="NCBI Taxonomy" id="2951"/>
    <lineage>
        <taxon>Eukaryota</taxon>
        <taxon>Sar</taxon>
        <taxon>Alveolata</taxon>
        <taxon>Dinophyceae</taxon>
        <taxon>Suessiales</taxon>
        <taxon>Symbiodiniaceae</taxon>
        <taxon>Symbiodinium</taxon>
    </lineage>
</organism>
<dbReference type="OrthoDB" id="476180at2759"/>
<name>A0A1Q9BWA7_SYMMI</name>
<evidence type="ECO:0000313" key="4">
    <source>
        <dbReference type="Proteomes" id="UP000186817"/>
    </source>
</evidence>
<dbReference type="EMBL" id="LSRX01002461">
    <property type="protein sequence ID" value="OLP75472.1"/>
    <property type="molecule type" value="Genomic_DNA"/>
</dbReference>
<reference evidence="2 4" key="1">
    <citation type="submission" date="2016-02" db="EMBL/GenBank/DDBJ databases">
        <title>Genome analysis of coral dinoflagellate symbionts highlights evolutionary adaptations to a symbiotic lifestyle.</title>
        <authorList>
            <person name="Aranda M."/>
            <person name="Li Y."/>
            <person name="Liew Y.J."/>
            <person name="Baumgarten S."/>
            <person name="Simakov O."/>
            <person name="Wilson M."/>
            <person name="Piel J."/>
            <person name="Ashoor H."/>
            <person name="Bougouffa S."/>
            <person name="Bajic V.B."/>
            <person name="Ryu T."/>
            <person name="Ravasi T."/>
            <person name="Bayer T."/>
            <person name="Micklem G."/>
            <person name="Kim H."/>
            <person name="Bhak J."/>
            <person name="Lajeunesse T.C."/>
            <person name="Voolstra C.R."/>
        </authorList>
    </citation>
    <scope>NUCLEOTIDE SEQUENCE [LARGE SCALE GENOMIC DNA]</scope>
    <source>
        <strain evidence="2 4">CCMP2467</strain>
    </source>
</reference>
<dbReference type="EMBL" id="LSRX01002989">
    <property type="protein sequence ID" value="OLP74946.1"/>
    <property type="molecule type" value="Genomic_DNA"/>
</dbReference>
<dbReference type="Proteomes" id="UP000186817">
    <property type="component" value="Unassembled WGS sequence"/>
</dbReference>